<dbReference type="InterPro" id="IPR003779">
    <property type="entry name" value="CMD-like"/>
</dbReference>
<dbReference type="SUPFAM" id="SSF69118">
    <property type="entry name" value="AhpD-like"/>
    <property type="match status" value="1"/>
</dbReference>
<evidence type="ECO:0000256" key="1">
    <source>
        <dbReference type="SAM" id="MobiDB-lite"/>
    </source>
</evidence>
<dbReference type="PANTHER" id="PTHR28180">
    <property type="entry name" value="CONSERVED MITOCHONDRIAL PROTEIN-RELATED"/>
    <property type="match status" value="1"/>
</dbReference>
<evidence type="ECO:0000313" key="4">
    <source>
        <dbReference type="Proteomes" id="UP000298493"/>
    </source>
</evidence>
<dbReference type="Gene3D" id="1.20.1290.10">
    <property type="entry name" value="AhpD-like"/>
    <property type="match status" value="1"/>
</dbReference>
<keyword evidence="4" id="KW-1185">Reference proteome</keyword>
<proteinExistence type="predicted"/>
<sequence length="270" mass="29417">MPPINLPAIITPALLQRIRGHPKVPRDCWYIVSSVTLSCLNRPDEIPKVLRGALGEDTDIHGRKDGGRDGKGGGESGIGRSHEEQLRIARRMREGLVKSSAICGLPKTINALFSLKAVTPPSLLDDPMTYSPSSRPSEIHDIQMSTILHRGQTFFNTVYGKISKRVMSQMDRSGTEDLGLVARLFYGYVLSNTSILTPAETSLILVAGLVPQDVNPQLKGHLRGAVNNGVSVEEVRAVRDVVIWICEGAGMGMLKDGEMGLGWREEVAKI</sequence>
<dbReference type="GO" id="GO:0051920">
    <property type="term" value="F:peroxiredoxin activity"/>
    <property type="evidence" value="ECO:0007669"/>
    <property type="project" value="InterPro"/>
</dbReference>
<dbReference type="InterPro" id="IPR029032">
    <property type="entry name" value="AhpD-like"/>
</dbReference>
<feature type="region of interest" description="Disordered" evidence="1">
    <location>
        <begin position="57"/>
        <end position="84"/>
    </location>
</feature>
<organism evidence="3 4">
    <name type="scientific">Venturia nashicola</name>
    <dbReference type="NCBI Taxonomy" id="86259"/>
    <lineage>
        <taxon>Eukaryota</taxon>
        <taxon>Fungi</taxon>
        <taxon>Dikarya</taxon>
        <taxon>Ascomycota</taxon>
        <taxon>Pezizomycotina</taxon>
        <taxon>Dothideomycetes</taxon>
        <taxon>Pleosporomycetidae</taxon>
        <taxon>Venturiales</taxon>
        <taxon>Venturiaceae</taxon>
        <taxon>Venturia</taxon>
    </lineage>
</organism>
<dbReference type="OrthoDB" id="5537330at2759"/>
<dbReference type="STRING" id="86259.A0A4Z1PF70"/>
<name>A0A4Z1PF70_9PEZI</name>
<feature type="compositionally biased region" description="Basic and acidic residues" evidence="1">
    <location>
        <begin position="58"/>
        <end position="72"/>
    </location>
</feature>
<protein>
    <recommendedName>
        <fullName evidence="2">Carboxymuconolactone decarboxylase-like domain-containing protein</fullName>
    </recommendedName>
</protein>
<dbReference type="Proteomes" id="UP000298493">
    <property type="component" value="Unassembled WGS sequence"/>
</dbReference>
<dbReference type="EMBL" id="SNSC02000010">
    <property type="protein sequence ID" value="TID20602.1"/>
    <property type="molecule type" value="Genomic_DNA"/>
</dbReference>
<dbReference type="Pfam" id="PF02627">
    <property type="entry name" value="CMD"/>
    <property type="match status" value="1"/>
</dbReference>
<accession>A0A4Z1PF70</accession>
<reference evidence="3 4" key="1">
    <citation type="submission" date="2019-04" db="EMBL/GenBank/DDBJ databases">
        <title>High contiguity whole genome sequence and gene annotation resource for two Venturia nashicola isolates.</title>
        <authorList>
            <person name="Prokchorchik M."/>
            <person name="Won K."/>
            <person name="Lee Y."/>
            <person name="Choi E.D."/>
            <person name="Segonzac C."/>
            <person name="Sohn K.H."/>
        </authorList>
    </citation>
    <scope>NUCLEOTIDE SEQUENCE [LARGE SCALE GENOMIC DNA]</scope>
    <source>
        <strain evidence="3 4">PRI2</strain>
    </source>
</reference>
<dbReference type="InterPro" id="IPR052999">
    <property type="entry name" value="PTS1_Protein"/>
</dbReference>
<dbReference type="AlphaFoldDB" id="A0A4Z1PF70"/>
<evidence type="ECO:0000259" key="2">
    <source>
        <dbReference type="Pfam" id="PF02627"/>
    </source>
</evidence>
<evidence type="ECO:0000313" key="3">
    <source>
        <dbReference type="EMBL" id="TID20602.1"/>
    </source>
</evidence>
<comment type="caution">
    <text evidence="3">The sequence shown here is derived from an EMBL/GenBank/DDBJ whole genome shotgun (WGS) entry which is preliminary data.</text>
</comment>
<feature type="domain" description="Carboxymuconolactone decarboxylase-like" evidence="2">
    <location>
        <begin position="186"/>
        <end position="248"/>
    </location>
</feature>
<gene>
    <name evidence="3" type="ORF">E6O75_ATG05366</name>
</gene>
<dbReference type="PANTHER" id="PTHR28180:SF2">
    <property type="entry name" value="PEROXISOMAL PROTEIN 2"/>
    <property type="match status" value="1"/>
</dbReference>